<keyword evidence="3" id="KW-0808">Transferase</keyword>
<dbReference type="AlphaFoldDB" id="A0A9D4LT16"/>
<keyword evidence="9" id="KW-1185">Reference proteome</keyword>
<feature type="compositionally biased region" description="Basic and acidic residues" evidence="6">
    <location>
        <begin position="276"/>
        <end position="292"/>
    </location>
</feature>
<feature type="region of interest" description="Disordered" evidence="6">
    <location>
        <begin position="331"/>
        <end position="388"/>
    </location>
</feature>
<proteinExistence type="predicted"/>
<evidence type="ECO:0000256" key="6">
    <source>
        <dbReference type="SAM" id="MobiDB-lite"/>
    </source>
</evidence>
<feature type="compositionally biased region" description="Polar residues" evidence="6">
    <location>
        <begin position="23"/>
        <end position="36"/>
    </location>
</feature>
<reference evidence="8" key="1">
    <citation type="journal article" date="2019" name="bioRxiv">
        <title>The Genome of the Zebra Mussel, Dreissena polymorpha: A Resource for Invasive Species Research.</title>
        <authorList>
            <person name="McCartney M.A."/>
            <person name="Auch B."/>
            <person name="Kono T."/>
            <person name="Mallez S."/>
            <person name="Zhang Y."/>
            <person name="Obille A."/>
            <person name="Becker A."/>
            <person name="Abrahante J.E."/>
            <person name="Garbe J."/>
            <person name="Badalamenti J.P."/>
            <person name="Herman A."/>
            <person name="Mangelson H."/>
            <person name="Liachko I."/>
            <person name="Sullivan S."/>
            <person name="Sone E.D."/>
            <person name="Koren S."/>
            <person name="Silverstein K.A.T."/>
            <person name="Beckman K.B."/>
            <person name="Gohl D.M."/>
        </authorList>
    </citation>
    <scope>NUCLEOTIDE SEQUENCE</scope>
    <source>
        <strain evidence="8">Duluth1</strain>
        <tissue evidence="8">Whole animal</tissue>
    </source>
</reference>
<dbReference type="PANTHER" id="PTHR13563">
    <property type="entry name" value="TRNA (GUANINE-9-) METHYLTRANSFERASE"/>
    <property type="match status" value="1"/>
</dbReference>
<feature type="region of interest" description="Disordered" evidence="6">
    <location>
        <begin position="271"/>
        <end position="301"/>
    </location>
</feature>
<accession>A0A9D4LT16</accession>
<evidence type="ECO:0000256" key="1">
    <source>
        <dbReference type="ARBA" id="ARBA00012797"/>
    </source>
</evidence>
<name>A0A9D4LT16_DREPO</name>
<feature type="compositionally biased region" description="Polar residues" evidence="6">
    <location>
        <begin position="331"/>
        <end position="340"/>
    </location>
</feature>
<dbReference type="EMBL" id="JAIWYP010000002">
    <property type="protein sequence ID" value="KAH3863680.1"/>
    <property type="molecule type" value="Genomic_DNA"/>
</dbReference>
<organism evidence="8 9">
    <name type="scientific">Dreissena polymorpha</name>
    <name type="common">Zebra mussel</name>
    <name type="synonym">Mytilus polymorpha</name>
    <dbReference type="NCBI Taxonomy" id="45954"/>
    <lineage>
        <taxon>Eukaryota</taxon>
        <taxon>Metazoa</taxon>
        <taxon>Spiralia</taxon>
        <taxon>Lophotrochozoa</taxon>
        <taxon>Mollusca</taxon>
        <taxon>Bivalvia</taxon>
        <taxon>Autobranchia</taxon>
        <taxon>Heteroconchia</taxon>
        <taxon>Euheterodonta</taxon>
        <taxon>Imparidentia</taxon>
        <taxon>Neoheterodontei</taxon>
        <taxon>Myida</taxon>
        <taxon>Dreissenoidea</taxon>
        <taxon>Dreissenidae</taxon>
        <taxon>Dreissena</taxon>
    </lineage>
</organism>
<feature type="region of interest" description="Disordered" evidence="6">
    <location>
        <begin position="18"/>
        <end position="76"/>
    </location>
</feature>
<evidence type="ECO:0000313" key="8">
    <source>
        <dbReference type="EMBL" id="KAH3863680.1"/>
    </source>
</evidence>
<dbReference type="GO" id="GO:0000049">
    <property type="term" value="F:tRNA binding"/>
    <property type="evidence" value="ECO:0007669"/>
    <property type="project" value="TreeGrafter"/>
</dbReference>
<comment type="caution">
    <text evidence="8">The sequence shown here is derived from an EMBL/GenBank/DDBJ whole genome shotgun (WGS) entry which is preliminary data.</text>
</comment>
<sequence length="388" mass="43837">MEAGDCIEFQVQAEYSDNGKAESATSSIDGQKLSKSQMKKLRKKEKWKRVKSEKRKAEKERYKARKRACRERGEDTGPTRKCLRLNTMEKSSCKVHVVIDCDFDNYMEDKDIKALVKQIQFSYSANRRAKNPLQFYCCNVGGKCRERLESVGDYKGWDIKFHEASYSSLFEKSSLVYLSSESPNILETLEEDKVYIIGGLVDHNHHKGLCHKLAEEKGYAHAQLPIGDYIDMKTRKVLAINHVFEILLRYTESHDWQKAFYSVLPPRKGAVPKQLAETRSESENAGDKRESENSDADDDLVKDDQTGLVFDGAVNNDQEVTGNDFVDIISKNSGNISPMSKSADKTNGVADTNNFDRQDSVNNKAVELPANNKAELTESTTAEEAKGE</sequence>
<dbReference type="GO" id="GO:0005654">
    <property type="term" value="C:nucleoplasm"/>
    <property type="evidence" value="ECO:0007669"/>
    <property type="project" value="TreeGrafter"/>
</dbReference>
<dbReference type="InterPro" id="IPR028564">
    <property type="entry name" value="MT_TRM10-typ"/>
</dbReference>
<evidence type="ECO:0000256" key="3">
    <source>
        <dbReference type="ARBA" id="ARBA00022679"/>
    </source>
</evidence>
<dbReference type="GO" id="GO:0002939">
    <property type="term" value="P:tRNA N1-guanine methylation"/>
    <property type="evidence" value="ECO:0007669"/>
    <property type="project" value="TreeGrafter"/>
</dbReference>
<dbReference type="Gene3D" id="3.40.1280.30">
    <property type="match status" value="1"/>
</dbReference>
<dbReference type="GO" id="GO:0052905">
    <property type="term" value="F:tRNA (guanosine(9)-N1)-methyltransferase activity"/>
    <property type="evidence" value="ECO:0007669"/>
    <property type="project" value="UniProtKB-EC"/>
</dbReference>
<feature type="compositionally biased region" description="Basic residues" evidence="6">
    <location>
        <begin position="37"/>
        <end position="54"/>
    </location>
</feature>
<keyword evidence="2" id="KW-0489">Methyltransferase</keyword>
<dbReference type="InterPro" id="IPR007356">
    <property type="entry name" value="tRNA_m1G_MeTrfase_euk"/>
</dbReference>
<evidence type="ECO:0000256" key="4">
    <source>
        <dbReference type="ARBA" id="ARBA00022691"/>
    </source>
</evidence>
<evidence type="ECO:0000256" key="2">
    <source>
        <dbReference type="ARBA" id="ARBA00022603"/>
    </source>
</evidence>
<protein>
    <recommendedName>
        <fullName evidence="1">tRNA (guanine(9)-N(1))-methyltransferase</fullName>
        <ecNumber evidence="1">2.1.1.221</ecNumber>
    </recommendedName>
</protein>
<keyword evidence="4" id="KW-0949">S-adenosyl-L-methionine</keyword>
<feature type="domain" description="SAM-dependent MTase TRM10-type" evidence="7">
    <location>
        <begin position="79"/>
        <end position="271"/>
    </location>
</feature>
<dbReference type="PANTHER" id="PTHR13563:SF13">
    <property type="entry name" value="TRNA METHYLTRANSFERASE 10 HOMOLOG A"/>
    <property type="match status" value="1"/>
</dbReference>
<dbReference type="CDD" id="cd18101">
    <property type="entry name" value="Trm10euk_A"/>
    <property type="match status" value="1"/>
</dbReference>
<dbReference type="PROSITE" id="PS51675">
    <property type="entry name" value="SAM_MT_TRM10"/>
    <property type="match status" value="1"/>
</dbReference>
<gene>
    <name evidence="8" type="ORF">DPMN_026669</name>
</gene>
<comment type="catalytic activity">
    <reaction evidence="5">
        <text>guanosine(9) in tRNA + S-adenosyl-L-methionine = N(1)-methylguanosine(9) in tRNA + S-adenosyl-L-homocysteine + H(+)</text>
        <dbReference type="Rhea" id="RHEA:43156"/>
        <dbReference type="Rhea" id="RHEA-COMP:10367"/>
        <dbReference type="Rhea" id="RHEA-COMP:10368"/>
        <dbReference type="ChEBI" id="CHEBI:15378"/>
        <dbReference type="ChEBI" id="CHEBI:57856"/>
        <dbReference type="ChEBI" id="CHEBI:59789"/>
        <dbReference type="ChEBI" id="CHEBI:73542"/>
        <dbReference type="ChEBI" id="CHEBI:74269"/>
        <dbReference type="EC" id="2.1.1.221"/>
    </reaction>
</comment>
<evidence type="ECO:0000256" key="5">
    <source>
        <dbReference type="ARBA" id="ARBA00048434"/>
    </source>
</evidence>
<evidence type="ECO:0000259" key="7">
    <source>
        <dbReference type="PROSITE" id="PS51675"/>
    </source>
</evidence>
<reference evidence="8" key="2">
    <citation type="submission" date="2020-11" db="EMBL/GenBank/DDBJ databases">
        <authorList>
            <person name="McCartney M.A."/>
            <person name="Auch B."/>
            <person name="Kono T."/>
            <person name="Mallez S."/>
            <person name="Becker A."/>
            <person name="Gohl D.M."/>
            <person name="Silverstein K.A.T."/>
            <person name="Koren S."/>
            <person name="Bechman K.B."/>
            <person name="Herman A."/>
            <person name="Abrahante J.E."/>
            <person name="Garbe J."/>
        </authorList>
    </citation>
    <scope>NUCLEOTIDE SEQUENCE</scope>
    <source>
        <strain evidence="8">Duluth1</strain>
        <tissue evidence="8">Whole animal</tissue>
    </source>
</reference>
<evidence type="ECO:0000313" key="9">
    <source>
        <dbReference type="Proteomes" id="UP000828390"/>
    </source>
</evidence>
<dbReference type="EC" id="2.1.1.221" evidence="1"/>
<dbReference type="InterPro" id="IPR038459">
    <property type="entry name" value="MT_TRM10-typ_sf"/>
</dbReference>
<dbReference type="FunFam" id="3.40.1280.30:FF:000001">
    <property type="entry name" value="tRNA methyltransferase 10 homolog A"/>
    <property type="match status" value="1"/>
</dbReference>
<dbReference type="OrthoDB" id="278300at2759"/>
<dbReference type="Proteomes" id="UP000828390">
    <property type="component" value="Unassembled WGS sequence"/>
</dbReference>